<feature type="transmembrane region" description="Helical" evidence="1">
    <location>
        <begin position="6"/>
        <end position="22"/>
    </location>
</feature>
<dbReference type="AlphaFoldDB" id="A0AAW4PLN4"/>
<evidence type="ECO:0000256" key="1">
    <source>
        <dbReference type="SAM" id="Phobius"/>
    </source>
</evidence>
<feature type="transmembrane region" description="Helical" evidence="1">
    <location>
        <begin position="250"/>
        <end position="272"/>
    </location>
</feature>
<dbReference type="EMBL" id="RKLT01000043">
    <property type="protein sequence ID" value="MBX0298190.1"/>
    <property type="molecule type" value="Genomic_DNA"/>
</dbReference>
<reference evidence="2 3" key="1">
    <citation type="submission" date="2021-06" db="EMBL/GenBank/DDBJ databases">
        <title>Halomicroarcula sp. a new haloarchaeum isolated from saline soil.</title>
        <authorList>
            <person name="Duran-Viseras A."/>
            <person name="Sanchez-Porro C."/>
            <person name="Ventosa A."/>
        </authorList>
    </citation>
    <scope>NUCLEOTIDE SEQUENCE [LARGE SCALE GENOMIC DNA]</scope>
    <source>
        <strain evidence="2 3">F27</strain>
    </source>
</reference>
<keyword evidence="1" id="KW-0472">Membrane</keyword>
<feature type="transmembrane region" description="Helical" evidence="1">
    <location>
        <begin position="120"/>
        <end position="137"/>
    </location>
</feature>
<dbReference type="Proteomes" id="UP001430455">
    <property type="component" value="Unassembled WGS sequence"/>
</dbReference>
<keyword evidence="1" id="KW-1133">Transmembrane helix</keyword>
<feature type="transmembrane region" description="Helical" evidence="1">
    <location>
        <begin position="143"/>
        <end position="167"/>
    </location>
</feature>
<name>A0AAW4PLN4_9EURY</name>
<sequence>MSIGTLLVSLLIGSVSGYYSSYDRTQEIGDGIVFTGLAILLISIGAQLGGNTQILQDVTTIGGAALVLCLGSVIGSIICVYLLATITSSVDSRFAVSDRNTTTQQSSPTELEADGFDWKIMSLIFVSLIVGFGLATIGLPEYVITSVVSISDPALLALLFGVGVTVGDDTEALRQIRSIGWSVLLIPVAVAVGSILGGILFGVSIDMPVTHAAAVAAGFGWYSYAGVVVVDLGGLKLGTIAFLANLFREIVTFFVLPVIAKYLGGVTSIAPGGATTMDVTLPLIQRVSGERFVLPALINGLVLAVATTVLVPTILGISH</sequence>
<dbReference type="Pfam" id="PF03956">
    <property type="entry name" value="Lys_export"/>
    <property type="match status" value="2"/>
</dbReference>
<organism evidence="2 3">
    <name type="scientific">Haloarcula nitratireducens</name>
    <dbReference type="NCBI Taxonomy" id="2487749"/>
    <lineage>
        <taxon>Archaea</taxon>
        <taxon>Methanobacteriati</taxon>
        <taxon>Methanobacteriota</taxon>
        <taxon>Stenosarchaea group</taxon>
        <taxon>Halobacteria</taxon>
        <taxon>Halobacteriales</taxon>
        <taxon>Haloarculaceae</taxon>
        <taxon>Haloarcula</taxon>
    </lineage>
</organism>
<feature type="transmembrane region" description="Helical" evidence="1">
    <location>
        <begin position="221"/>
        <end position="243"/>
    </location>
</feature>
<gene>
    <name evidence="2" type="ORF">EGH23_25350</name>
</gene>
<dbReference type="GO" id="GO:0015661">
    <property type="term" value="F:L-lysine efflux transmembrane transporter activity"/>
    <property type="evidence" value="ECO:0007669"/>
    <property type="project" value="InterPro"/>
</dbReference>
<feature type="transmembrane region" description="Helical" evidence="1">
    <location>
        <begin position="31"/>
        <end position="49"/>
    </location>
</feature>
<keyword evidence="1" id="KW-0812">Transmembrane</keyword>
<dbReference type="RefSeq" id="WP_220582769.1">
    <property type="nucleotide sequence ID" value="NZ_RKLT01000043.1"/>
</dbReference>
<dbReference type="PANTHER" id="PTHR35804">
    <property type="entry name" value="LYSINE EXPORTER LYSO"/>
    <property type="match status" value="1"/>
</dbReference>
<dbReference type="PANTHER" id="PTHR35804:SF1">
    <property type="entry name" value="LYSINE EXPORTER LYSO"/>
    <property type="match status" value="1"/>
</dbReference>
<dbReference type="InterPro" id="IPR005642">
    <property type="entry name" value="LysO"/>
</dbReference>
<evidence type="ECO:0000313" key="2">
    <source>
        <dbReference type="EMBL" id="MBX0298190.1"/>
    </source>
</evidence>
<feature type="transmembrane region" description="Helical" evidence="1">
    <location>
        <begin position="292"/>
        <end position="317"/>
    </location>
</feature>
<evidence type="ECO:0000313" key="3">
    <source>
        <dbReference type="Proteomes" id="UP001430455"/>
    </source>
</evidence>
<feature type="transmembrane region" description="Helical" evidence="1">
    <location>
        <begin position="61"/>
        <end position="84"/>
    </location>
</feature>
<accession>A0AAW4PLN4</accession>
<dbReference type="GO" id="GO:0005886">
    <property type="term" value="C:plasma membrane"/>
    <property type="evidence" value="ECO:0007669"/>
    <property type="project" value="TreeGrafter"/>
</dbReference>
<proteinExistence type="predicted"/>
<keyword evidence="3" id="KW-1185">Reference proteome</keyword>
<feature type="transmembrane region" description="Helical" evidence="1">
    <location>
        <begin position="179"/>
        <end position="201"/>
    </location>
</feature>
<protein>
    <submittedName>
        <fullName evidence="2">Lysine exporter LysO family protein</fullName>
    </submittedName>
</protein>
<comment type="caution">
    <text evidence="2">The sequence shown here is derived from an EMBL/GenBank/DDBJ whole genome shotgun (WGS) entry which is preliminary data.</text>
</comment>